<feature type="compositionally biased region" description="Low complexity" evidence="2">
    <location>
        <begin position="49"/>
        <end position="59"/>
    </location>
</feature>
<organism evidence="3 4">
    <name type="scientific">Henningerozyma blattae (strain ATCC 34711 / CBS 6284 / DSM 70876 / NBRC 10599 / NRRL Y-10934 / UCD 77-7)</name>
    <name type="common">Yeast</name>
    <name type="synonym">Tetrapisispora blattae</name>
    <dbReference type="NCBI Taxonomy" id="1071380"/>
    <lineage>
        <taxon>Eukaryota</taxon>
        <taxon>Fungi</taxon>
        <taxon>Dikarya</taxon>
        <taxon>Ascomycota</taxon>
        <taxon>Saccharomycotina</taxon>
        <taxon>Saccharomycetes</taxon>
        <taxon>Saccharomycetales</taxon>
        <taxon>Saccharomycetaceae</taxon>
        <taxon>Henningerozyma</taxon>
    </lineage>
</organism>
<protein>
    <submittedName>
        <fullName evidence="3">Uncharacterized protein</fullName>
    </submittedName>
</protein>
<reference evidence="3 4" key="1">
    <citation type="journal article" date="2011" name="Proc. Natl. Acad. Sci. U.S.A.">
        <title>Evolutionary erosion of yeast sex chromosomes by mating-type switching accidents.</title>
        <authorList>
            <person name="Gordon J.L."/>
            <person name="Armisen D."/>
            <person name="Proux-Wera E."/>
            <person name="Oheigeartaigh S.S."/>
            <person name="Byrne K.P."/>
            <person name="Wolfe K.H."/>
        </authorList>
    </citation>
    <scope>NUCLEOTIDE SEQUENCE [LARGE SCALE GENOMIC DNA]</scope>
    <source>
        <strain evidence="4">ATCC 34711 / CBS 6284 / DSM 70876 / NBRC 10599 / NRRL Y-10934 / UCD 77-7</strain>
    </source>
</reference>
<dbReference type="EMBL" id="HE806320">
    <property type="protein sequence ID" value="CCH61312.1"/>
    <property type="molecule type" value="Genomic_DNA"/>
</dbReference>
<dbReference type="AlphaFoldDB" id="I2H4L0"/>
<dbReference type="InParanoid" id="I2H4L0"/>
<feature type="coiled-coil region" evidence="1">
    <location>
        <begin position="292"/>
        <end position="393"/>
    </location>
</feature>
<gene>
    <name evidence="3" type="primary">TBLA0E02560</name>
    <name evidence="3" type="ORF">TBLA_0E02560</name>
</gene>
<feature type="coiled-coil region" evidence="1">
    <location>
        <begin position="231"/>
        <end position="265"/>
    </location>
</feature>
<evidence type="ECO:0000313" key="3">
    <source>
        <dbReference type="EMBL" id="CCH61312.1"/>
    </source>
</evidence>
<dbReference type="HOGENOM" id="CLU_696725_0_0_1"/>
<evidence type="ECO:0000256" key="1">
    <source>
        <dbReference type="SAM" id="Coils"/>
    </source>
</evidence>
<evidence type="ECO:0000313" key="4">
    <source>
        <dbReference type="Proteomes" id="UP000002866"/>
    </source>
</evidence>
<feature type="region of interest" description="Disordered" evidence="2">
    <location>
        <begin position="49"/>
        <end position="69"/>
    </location>
</feature>
<dbReference type="STRING" id="1071380.I2H4L0"/>
<dbReference type="Proteomes" id="UP000002866">
    <property type="component" value="Chromosome 5"/>
</dbReference>
<proteinExistence type="predicted"/>
<dbReference type="RefSeq" id="XP_004180831.1">
    <property type="nucleotide sequence ID" value="XM_004180783.1"/>
</dbReference>
<sequence>MNYINYDQSNHTPLTGAYNYINQQQVPQSIQHVSNNGVPYNQYGYFNSQNQQQAQSQPQTHLNQQDPNDLRNMATPTAGSVWNDMSRLSSNNNILDNSNLQRGLMQESMTRQGYSMQPVNSNSSSTAGNNNNISIDNRGSGLPYQIQDYNIVSNFNGYSLRENSNSNAINSNILRATPALDNNNNTTMLHTGSQSRIGSFSQQGQALKNNSNINTPTSGTIAPHNNFNNSSNSLILQLQVKQTQLDKLEKEYEYLQEQLNNRRLASNQISKKPFNKIDELSTRHPTTIPEAFRYLTNKLQIKENELAEVNKNLENVLAAVALDPENPLLKDGETDLKKISEKVVIQLETLTKENQELSKNLSYAHSKEKQIELGLLKQENEVLQQQINSLKEEVKC</sequence>
<keyword evidence="4" id="KW-1185">Reference proteome</keyword>
<evidence type="ECO:0000256" key="2">
    <source>
        <dbReference type="SAM" id="MobiDB-lite"/>
    </source>
</evidence>
<dbReference type="GeneID" id="14496385"/>
<keyword evidence="1" id="KW-0175">Coiled coil</keyword>
<dbReference type="OrthoDB" id="21221at2759"/>
<name>I2H4L0_HENB6</name>
<dbReference type="KEGG" id="tbl:TBLA_0E02560"/>
<accession>I2H4L0</accession>